<evidence type="ECO:0000256" key="8">
    <source>
        <dbReference type="ARBA" id="ARBA00023204"/>
    </source>
</evidence>
<name>A0A498L943_LABRO</name>
<evidence type="ECO:0000313" key="14">
    <source>
        <dbReference type="Proteomes" id="UP000290572"/>
    </source>
</evidence>
<dbReference type="PROSITE" id="PS00752">
    <property type="entry name" value="XPA_1"/>
    <property type="match status" value="1"/>
</dbReference>
<feature type="chain" id="PRO_5019812027" evidence="11">
    <location>
        <begin position="22"/>
        <end position="611"/>
    </location>
</feature>
<dbReference type="Pfam" id="PF01286">
    <property type="entry name" value="XPA_N"/>
    <property type="match status" value="1"/>
</dbReference>
<sequence>MRSSGVLFLHVLLLIVPHISCWNDEAVLLRDVQVLTLHRGRYTTARRSSPVPQLQCVGGSAGCGAFVPEVVQCYNRGSDGIDTQWECKADMDNTYRFGRVEVSCEGYNSPNDAYVLRGSCGLEYTIELTAEGKQQNTHGSWGSSGFSDFASNFFQGFSNQKQQRGGHYQQSNSHHSYQNGPSGDGAGGLIVIAFLLLVAYAVYKMFLCNPTHGHQGFSGDGSQGYSGTWDNSHGTEPPPPGFKPDYYSADQSSSRPGYGFSDAYTRPQSAFTGFPGANTGGRGGGGFWTGMGTGGLLGYLFGNQRLIMDVPEASHSQDALPDAANSSSDSSVSLTPHMLAKIERNRQRALMLRQARLANRPSSAPEGATCAKVAKTIDSGAGFFIEEETTEDEQQDKRVVEQPAPVMEPDYLMCEECLKPFMDSYLSNSFDLSVCDKCRDNEVKHKLISRTEAKQNFLLKDCDLDKREPPLRFILRKNPHNPRWGDMKLYLRSQVVKRSLEVWGSEEALEEAKENREENREVQKQKRFNKKVKELRRAVRSSMFKKDTSSHQHVYGPEELLDAEEDLYRKVCQTCGHELTFEKMANLLSARLAAGTGSNTGMQLSWPRGGH</sequence>
<evidence type="ECO:0000256" key="3">
    <source>
        <dbReference type="ARBA" id="ARBA00022723"/>
    </source>
</evidence>
<evidence type="ECO:0000256" key="4">
    <source>
        <dbReference type="ARBA" id="ARBA00022763"/>
    </source>
</evidence>
<evidence type="ECO:0000256" key="1">
    <source>
        <dbReference type="ARBA" id="ARBA00004123"/>
    </source>
</evidence>
<keyword evidence="4" id="KW-0227">DNA damage</keyword>
<dbReference type="InterPro" id="IPR000465">
    <property type="entry name" value="XPA/RAD14"/>
</dbReference>
<dbReference type="GO" id="GO:1901255">
    <property type="term" value="P:nucleotide-excision repair involved in interstrand cross-link repair"/>
    <property type="evidence" value="ECO:0007669"/>
    <property type="project" value="TreeGrafter"/>
</dbReference>
<dbReference type="InterPro" id="IPR009567">
    <property type="entry name" value="SARAF"/>
</dbReference>
<dbReference type="SUPFAM" id="SSF46955">
    <property type="entry name" value="Putative DNA-binding domain"/>
    <property type="match status" value="1"/>
</dbReference>
<dbReference type="SUPFAM" id="SSF57716">
    <property type="entry name" value="Glucocorticoid receptor-like (DNA-binding domain)"/>
    <property type="match status" value="1"/>
</dbReference>
<dbReference type="GO" id="GO:0006284">
    <property type="term" value="P:base-excision repair"/>
    <property type="evidence" value="ECO:0007669"/>
    <property type="project" value="TreeGrafter"/>
</dbReference>
<dbReference type="Gene3D" id="3.90.530.10">
    <property type="entry name" value="XPA C-terminal domain"/>
    <property type="match status" value="1"/>
</dbReference>
<accession>A0A498L943</accession>
<evidence type="ECO:0000256" key="10">
    <source>
        <dbReference type="SAM" id="MobiDB-lite"/>
    </source>
</evidence>
<dbReference type="InterPro" id="IPR022656">
    <property type="entry name" value="XPA_C"/>
</dbReference>
<dbReference type="PANTHER" id="PTHR10142:SF0">
    <property type="entry name" value="DNA REPAIR PROTEIN COMPLEMENTING XP-A CELLS"/>
    <property type="match status" value="1"/>
</dbReference>
<feature type="region of interest" description="Disordered" evidence="10">
    <location>
        <begin position="224"/>
        <end position="262"/>
    </location>
</feature>
<dbReference type="NCBIfam" id="TIGR00598">
    <property type="entry name" value="rad14"/>
    <property type="match status" value="1"/>
</dbReference>
<keyword evidence="14" id="KW-1185">Reference proteome</keyword>
<keyword evidence="3" id="KW-0479">Metal-binding</keyword>
<evidence type="ECO:0000256" key="6">
    <source>
        <dbReference type="ARBA" id="ARBA00022833"/>
    </source>
</evidence>
<keyword evidence="5" id="KW-0863">Zinc-finger</keyword>
<dbReference type="GO" id="GO:0000715">
    <property type="term" value="P:nucleotide-excision repair, DNA damage recognition"/>
    <property type="evidence" value="ECO:0007669"/>
    <property type="project" value="TreeGrafter"/>
</dbReference>
<feature type="compositionally biased region" description="Polar residues" evidence="10">
    <location>
        <begin position="225"/>
        <end position="234"/>
    </location>
</feature>
<dbReference type="EMBL" id="QBIY01013428">
    <property type="protein sequence ID" value="RXN04880.1"/>
    <property type="molecule type" value="Genomic_DNA"/>
</dbReference>
<evidence type="ECO:0000256" key="11">
    <source>
        <dbReference type="SAM" id="SignalP"/>
    </source>
</evidence>
<comment type="caution">
    <text evidence="13">The sequence shown here is derived from an EMBL/GenBank/DDBJ whole genome shotgun (WGS) entry which is preliminary data.</text>
</comment>
<evidence type="ECO:0000259" key="12">
    <source>
        <dbReference type="Pfam" id="PF05181"/>
    </source>
</evidence>
<reference evidence="13 14" key="1">
    <citation type="submission" date="2018-03" db="EMBL/GenBank/DDBJ databases">
        <title>Draft genome sequence of Rohu Carp (Labeo rohita).</title>
        <authorList>
            <person name="Das P."/>
            <person name="Kushwaha B."/>
            <person name="Joshi C.G."/>
            <person name="Kumar D."/>
            <person name="Nagpure N.S."/>
            <person name="Sahoo L."/>
            <person name="Das S.P."/>
            <person name="Bit A."/>
            <person name="Patnaik S."/>
            <person name="Meher P.K."/>
            <person name="Jayasankar P."/>
            <person name="Koringa P.G."/>
            <person name="Patel N.V."/>
            <person name="Hinsu A.T."/>
            <person name="Kumar R."/>
            <person name="Pandey M."/>
            <person name="Agarwal S."/>
            <person name="Srivastava S."/>
            <person name="Singh M."/>
            <person name="Iquebal M.A."/>
            <person name="Jaiswal S."/>
            <person name="Angadi U.B."/>
            <person name="Kumar N."/>
            <person name="Raza M."/>
            <person name="Shah T.M."/>
            <person name="Rai A."/>
            <person name="Jena J.K."/>
        </authorList>
    </citation>
    <scope>NUCLEOTIDE SEQUENCE [LARGE SCALE GENOMIC DNA]</scope>
    <source>
        <strain evidence="13">DASCIFA01</strain>
        <tissue evidence="13">Testis</tissue>
    </source>
</reference>
<dbReference type="GO" id="GO:0008270">
    <property type="term" value="F:zinc ion binding"/>
    <property type="evidence" value="ECO:0007669"/>
    <property type="project" value="UniProtKB-KW"/>
</dbReference>
<proteinExistence type="inferred from homology"/>
<dbReference type="GO" id="GO:0070914">
    <property type="term" value="P:UV-damage excision repair"/>
    <property type="evidence" value="ECO:0007669"/>
    <property type="project" value="TreeGrafter"/>
</dbReference>
<feature type="region of interest" description="Disordered" evidence="10">
    <location>
        <begin position="161"/>
        <end position="180"/>
    </location>
</feature>
<dbReference type="Pfam" id="PF06682">
    <property type="entry name" value="SARAF"/>
    <property type="match status" value="1"/>
</dbReference>
<protein>
    <submittedName>
        <fullName evidence="13">Store-operated calcium entry-associated regulatory factor-like isoform X1</fullName>
    </submittedName>
</protein>
<dbReference type="InterPro" id="IPR009061">
    <property type="entry name" value="DNA-bd_dom_put_sf"/>
</dbReference>
<keyword evidence="7" id="KW-0238">DNA-binding</keyword>
<feature type="signal peptide" evidence="11">
    <location>
        <begin position="1"/>
        <end position="21"/>
    </location>
</feature>
<dbReference type="PANTHER" id="PTHR10142">
    <property type="entry name" value="DNA REPAIR PROTEIN COMPLEMENTING XP-A CELLS"/>
    <property type="match status" value="1"/>
</dbReference>
<dbReference type="STRING" id="84645.A0A498L943"/>
<dbReference type="GO" id="GO:0000110">
    <property type="term" value="C:nucleotide-excision repair factor 1 complex"/>
    <property type="evidence" value="ECO:0007669"/>
    <property type="project" value="TreeGrafter"/>
</dbReference>
<gene>
    <name evidence="13" type="ORF">ROHU_012886</name>
</gene>
<dbReference type="FunFam" id="3.90.530.10:FF:000001">
    <property type="entry name" value="DNA repair protein complementing XP-A cells"/>
    <property type="match status" value="1"/>
</dbReference>
<dbReference type="GO" id="GO:0005789">
    <property type="term" value="C:endoplasmic reticulum membrane"/>
    <property type="evidence" value="ECO:0007669"/>
    <property type="project" value="InterPro"/>
</dbReference>
<dbReference type="Pfam" id="PF05181">
    <property type="entry name" value="XPA_C"/>
    <property type="match status" value="1"/>
</dbReference>
<evidence type="ECO:0000256" key="7">
    <source>
        <dbReference type="ARBA" id="ARBA00023125"/>
    </source>
</evidence>
<keyword evidence="6" id="KW-0862">Zinc</keyword>
<organism evidence="13 14">
    <name type="scientific">Labeo rohita</name>
    <name type="common">Indian major carp</name>
    <name type="synonym">Cyprinus rohita</name>
    <dbReference type="NCBI Taxonomy" id="84645"/>
    <lineage>
        <taxon>Eukaryota</taxon>
        <taxon>Metazoa</taxon>
        <taxon>Chordata</taxon>
        <taxon>Craniata</taxon>
        <taxon>Vertebrata</taxon>
        <taxon>Euteleostomi</taxon>
        <taxon>Actinopterygii</taxon>
        <taxon>Neopterygii</taxon>
        <taxon>Teleostei</taxon>
        <taxon>Ostariophysi</taxon>
        <taxon>Cypriniformes</taxon>
        <taxon>Cyprinidae</taxon>
        <taxon>Labeoninae</taxon>
        <taxon>Labeonini</taxon>
        <taxon>Labeo</taxon>
    </lineage>
</organism>
<comment type="similarity">
    <text evidence="2">Belongs to the XPA family.</text>
</comment>
<keyword evidence="9" id="KW-0539">Nucleus</keyword>
<dbReference type="InterPro" id="IPR022652">
    <property type="entry name" value="Znf_XPA_CS"/>
</dbReference>
<dbReference type="GO" id="GO:2001256">
    <property type="term" value="P:regulation of store-operated calcium entry"/>
    <property type="evidence" value="ECO:0007669"/>
    <property type="project" value="InterPro"/>
</dbReference>
<dbReference type="Proteomes" id="UP000290572">
    <property type="component" value="Unassembled WGS sequence"/>
</dbReference>
<feature type="domain" description="XPA C-terminal" evidence="12">
    <location>
        <begin position="444"/>
        <end position="495"/>
    </location>
</feature>
<evidence type="ECO:0000256" key="2">
    <source>
        <dbReference type="ARBA" id="ARBA00005548"/>
    </source>
</evidence>
<evidence type="ECO:0000256" key="9">
    <source>
        <dbReference type="ARBA" id="ARBA00023242"/>
    </source>
</evidence>
<dbReference type="CDD" id="cd21076">
    <property type="entry name" value="DBD_XPA"/>
    <property type="match status" value="1"/>
</dbReference>
<keyword evidence="11" id="KW-0732">Signal</keyword>
<evidence type="ECO:0000256" key="5">
    <source>
        <dbReference type="ARBA" id="ARBA00022771"/>
    </source>
</evidence>
<keyword evidence="8" id="KW-0234">DNA repair</keyword>
<dbReference type="GO" id="GO:0003684">
    <property type="term" value="F:damaged DNA binding"/>
    <property type="evidence" value="ECO:0007669"/>
    <property type="project" value="InterPro"/>
</dbReference>
<dbReference type="InterPro" id="IPR037129">
    <property type="entry name" value="XPA_sf"/>
</dbReference>
<comment type="subcellular location">
    <subcellularLocation>
        <location evidence="1">Nucleus</location>
    </subcellularLocation>
</comment>
<dbReference type="AlphaFoldDB" id="A0A498L943"/>
<evidence type="ECO:0000313" key="13">
    <source>
        <dbReference type="EMBL" id="RXN04880.1"/>
    </source>
</evidence>